<dbReference type="Proteomes" id="UP000024635">
    <property type="component" value="Unassembled WGS sequence"/>
</dbReference>
<name>A0A016T0P8_9BILA</name>
<feature type="chain" id="PRO_5005403871" evidence="1">
    <location>
        <begin position="19"/>
        <end position="98"/>
    </location>
</feature>
<feature type="signal peptide" evidence="1">
    <location>
        <begin position="1"/>
        <end position="18"/>
    </location>
</feature>
<comment type="caution">
    <text evidence="2">The sequence shown here is derived from an EMBL/GenBank/DDBJ whole genome shotgun (WGS) entry which is preliminary data.</text>
</comment>
<reference evidence="3" key="1">
    <citation type="journal article" date="2015" name="Nat. Genet.">
        <title>The genome and transcriptome of the zoonotic hookworm Ancylostoma ceylanicum identify infection-specific gene families.</title>
        <authorList>
            <person name="Schwarz E.M."/>
            <person name="Hu Y."/>
            <person name="Antoshechkin I."/>
            <person name="Miller M.M."/>
            <person name="Sternberg P.W."/>
            <person name="Aroian R.V."/>
        </authorList>
    </citation>
    <scope>NUCLEOTIDE SEQUENCE</scope>
    <source>
        <strain evidence="3">HY135</strain>
    </source>
</reference>
<dbReference type="AlphaFoldDB" id="A0A016T0P8"/>
<keyword evidence="1" id="KW-0732">Signal</keyword>
<proteinExistence type="predicted"/>
<sequence>MILIVFVLTAQTVPHVEGAGLTHLMLDMIRTSQNDAACDPMRSSEGGTAPNLGVLDQHLPDQRLSYVPFDPIREKEEVRIQLLISNVVPVNSVIYKAW</sequence>
<keyword evidence="3" id="KW-1185">Reference proteome</keyword>
<dbReference type="EMBL" id="JARK01001488">
    <property type="protein sequence ID" value="EYB96277.1"/>
    <property type="molecule type" value="Genomic_DNA"/>
</dbReference>
<evidence type="ECO:0000313" key="2">
    <source>
        <dbReference type="EMBL" id="EYB96277.1"/>
    </source>
</evidence>
<gene>
    <name evidence="2" type="primary">Acey_s0152.g2903</name>
    <name evidence="2" type="ORF">Y032_0152g2903</name>
</gene>
<evidence type="ECO:0000256" key="1">
    <source>
        <dbReference type="SAM" id="SignalP"/>
    </source>
</evidence>
<organism evidence="2 3">
    <name type="scientific">Ancylostoma ceylanicum</name>
    <dbReference type="NCBI Taxonomy" id="53326"/>
    <lineage>
        <taxon>Eukaryota</taxon>
        <taxon>Metazoa</taxon>
        <taxon>Ecdysozoa</taxon>
        <taxon>Nematoda</taxon>
        <taxon>Chromadorea</taxon>
        <taxon>Rhabditida</taxon>
        <taxon>Rhabditina</taxon>
        <taxon>Rhabditomorpha</taxon>
        <taxon>Strongyloidea</taxon>
        <taxon>Ancylostomatidae</taxon>
        <taxon>Ancylostomatinae</taxon>
        <taxon>Ancylostoma</taxon>
    </lineage>
</organism>
<accession>A0A016T0P8</accession>
<evidence type="ECO:0000313" key="3">
    <source>
        <dbReference type="Proteomes" id="UP000024635"/>
    </source>
</evidence>
<protein>
    <submittedName>
        <fullName evidence="2">Uncharacterized protein</fullName>
    </submittedName>
</protein>